<dbReference type="EMBL" id="JARBDR010000376">
    <property type="protein sequence ID" value="KAJ8313321.1"/>
    <property type="molecule type" value="Genomic_DNA"/>
</dbReference>
<reference evidence="1 2" key="1">
    <citation type="submission" date="2022-12" db="EMBL/GenBank/DDBJ databases">
        <title>Chromosome-level genome of Tegillarca granosa.</title>
        <authorList>
            <person name="Kim J."/>
        </authorList>
    </citation>
    <scope>NUCLEOTIDE SEQUENCE [LARGE SCALE GENOMIC DNA]</scope>
    <source>
        <strain evidence="1">Teg-2019</strain>
        <tissue evidence="1">Adductor muscle</tissue>
    </source>
</reference>
<keyword evidence="2" id="KW-1185">Reference proteome</keyword>
<evidence type="ECO:0000313" key="1">
    <source>
        <dbReference type="EMBL" id="KAJ8313321.1"/>
    </source>
</evidence>
<name>A0ABQ9F9P3_TEGGR</name>
<comment type="caution">
    <text evidence="1">The sequence shown here is derived from an EMBL/GenBank/DDBJ whole genome shotgun (WGS) entry which is preliminary data.</text>
</comment>
<proteinExistence type="predicted"/>
<dbReference type="Proteomes" id="UP001217089">
    <property type="component" value="Unassembled WGS sequence"/>
</dbReference>
<gene>
    <name evidence="1" type="ORF">KUTeg_009107</name>
</gene>
<organism evidence="1 2">
    <name type="scientific">Tegillarca granosa</name>
    <name type="common">Malaysian cockle</name>
    <name type="synonym">Anadara granosa</name>
    <dbReference type="NCBI Taxonomy" id="220873"/>
    <lineage>
        <taxon>Eukaryota</taxon>
        <taxon>Metazoa</taxon>
        <taxon>Spiralia</taxon>
        <taxon>Lophotrochozoa</taxon>
        <taxon>Mollusca</taxon>
        <taxon>Bivalvia</taxon>
        <taxon>Autobranchia</taxon>
        <taxon>Pteriomorphia</taxon>
        <taxon>Arcoida</taxon>
        <taxon>Arcoidea</taxon>
        <taxon>Arcidae</taxon>
        <taxon>Tegillarca</taxon>
    </lineage>
</organism>
<evidence type="ECO:0000313" key="2">
    <source>
        <dbReference type="Proteomes" id="UP001217089"/>
    </source>
</evidence>
<sequence length="71" mass="8412">METLRTVLVNLFCVQHSEELFKLQTYFTDTTGLHVLYNGQKSEEHVIIQTYLDTTGQYDRTVDNILRNFIR</sequence>
<accession>A0ABQ9F9P3</accession>
<protein>
    <submittedName>
        <fullName evidence="1">Uncharacterized protein</fullName>
    </submittedName>
</protein>